<dbReference type="HOGENOM" id="CLU_018716_1_0_10"/>
<dbReference type="RefSeq" id="WP_045802690.1">
    <property type="nucleotide sequence ID" value="NZ_CP011071.1"/>
</dbReference>
<accession>A0A0D5YW50</accession>
<feature type="transmembrane region" description="Helical" evidence="6">
    <location>
        <begin position="133"/>
        <end position="153"/>
    </location>
</feature>
<dbReference type="KEGG" id="mlt:VC82_2548"/>
<evidence type="ECO:0000256" key="4">
    <source>
        <dbReference type="ARBA" id="ARBA00022989"/>
    </source>
</evidence>
<dbReference type="InterPro" id="IPR019860">
    <property type="entry name" value="Motility-assoc_ABC_perm_GldF"/>
</dbReference>
<reference evidence="9 10" key="1">
    <citation type="submission" date="2015-03" db="EMBL/GenBank/DDBJ databases">
        <title>Complete genome sequence of Muricauda lutaonensis CC-HSB-11T, isolated from a coastal hot spring.</title>
        <authorList>
            <person name="Kim K.M."/>
        </authorList>
    </citation>
    <scope>NUCLEOTIDE SEQUENCE [LARGE SCALE GENOMIC DNA]</scope>
    <source>
        <strain evidence="9 10">CC-HSB-11</strain>
    </source>
</reference>
<name>A0A0D5YW50_9FLAO</name>
<dbReference type="GO" id="GO:0005886">
    <property type="term" value="C:plasma membrane"/>
    <property type="evidence" value="ECO:0007669"/>
    <property type="project" value="UniProtKB-SubCell"/>
</dbReference>
<evidence type="ECO:0000259" key="8">
    <source>
        <dbReference type="Pfam" id="PF23357"/>
    </source>
</evidence>
<comment type="subcellular location">
    <subcellularLocation>
        <location evidence="1">Cell membrane</location>
        <topology evidence="1">Multi-pass membrane protein</topology>
    </subcellularLocation>
</comment>
<dbReference type="OrthoDB" id="9777219at2"/>
<evidence type="ECO:0000313" key="10">
    <source>
        <dbReference type="Proteomes" id="UP000032726"/>
    </source>
</evidence>
<dbReference type="AlphaFoldDB" id="A0A0D5YW50"/>
<dbReference type="Pfam" id="PF23357">
    <property type="entry name" value="DUF7088"/>
    <property type="match status" value="1"/>
</dbReference>
<feature type="transmembrane region" description="Helical" evidence="6">
    <location>
        <begin position="47"/>
        <end position="68"/>
    </location>
</feature>
<keyword evidence="3 6" id="KW-0812">Transmembrane</keyword>
<dbReference type="Proteomes" id="UP000032726">
    <property type="component" value="Chromosome"/>
</dbReference>
<feature type="transmembrane region" description="Helical" evidence="6">
    <location>
        <begin position="100"/>
        <end position="121"/>
    </location>
</feature>
<feature type="transmembrane region" description="Helical" evidence="6">
    <location>
        <begin position="769"/>
        <end position="790"/>
    </location>
</feature>
<evidence type="ECO:0000256" key="3">
    <source>
        <dbReference type="ARBA" id="ARBA00022692"/>
    </source>
</evidence>
<gene>
    <name evidence="9" type="ORF">VC82_2548</name>
</gene>
<dbReference type="NCBIfam" id="TIGR03521">
    <property type="entry name" value="GldG"/>
    <property type="match status" value="1"/>
</dbReference>
<evidence type="ECO:0000256" key="2">
    <source>
        <dbReference type="ARBA" id="ARBA00022475"/>
    </source>
</evidence>
<dbReference type="Pfam" id="PF09822">
    <property type="entry name" value="ABC_transp_aux"/>
    <property type="match status" value="1"/>
</dbReference>
<evidence type="ECO:0000313" key="9">
    <source>
        <dbReference type="EMBL" id="AKA36114.1"/>
    </source>
</evidence>
<dbReference type="InterPro" id="IPR051449">
    <property type="entry name" value="ABC-2_transporter_component"/>
</dbReference>
<dbReference type="STRING" id="516051.VC82_2548"/>
<feature type="transmembrane region" description="Helical" evidence="6">
    <location>
        <begin position="220"/>
        <end position="238"/>
    </location>
</feature>
<evidence type="ECO:0000256" key="1">
    <source>
        <dbReference type="ARBA" id="ARBA00004651"/>
    </source>
</evidence>
<evidence type="ECO:0000256" key="6">
    <source>
        <dbReference type="SAM" id="Phobius"/>
    </source>
</evidence>
<evidence type="ECO:0000259" key="7">
    <source>
        <dbReference type="Pfam" id="PF09822"/>
    </source>
</evidence>
<evidence type="ECO:0000256" key="5">
    <source>
        <dbReference type="ARBA" id="ARBA00023136"/>
    </source>
</evidence>
<dbReference type="PANTHER" id="PTHR30294">
    <property type="entry name" value="MEMBRANE COMPONENT OF ABC TRANSPORTER YHHJ-RELATED"/>
    <property type="match status" value="1"/>
</dbReference>
<keyword evidence="4 6" id="KW-1133">Transmembrane helix</keyword>
<dbReference type="InterPro" id="IPR055396">
    <property type="entry name" value="DUF7088"/>
</dbReference>
<dbReference type="InterPro" id="IPR019863">
    <property type="entry name" value="Motility-assoc_ABC-rel_GldG"/>
</dbReference>
<dbReference type="NCBIfam" id="TIGR03518">
    <property type="entry name" value="ABC_perm_GldF"/>
    <property type="match status" value="1"/>
</dbReference>
<feature type="transmembrane region" description="Helical" evidence="6">
    <location>
        <begin position="12"/>
        <end position="35"/>
    </location>
</feature>
<keyword evidence="5 6" id="KW-0472">Membrane</keyword>
<dbReference type="PANTHER" id="PTHR30294:SF29">
    <property type="entry name" value="MULTIDRUG ABC TRANSPORTER PERMEASE YBHS-RELATED"/>
    <property type="match status" value="1"/>
</dbReference>
<dbReference type="GO" id="GO:0140359">
    <property type="term" value="F:ABC-type transporter activity"/>
    <property type="evidence" value="ECO:0007669"/>
    <property type="project" value="InterPro"/>
</dbReference>
<keyword evidence="10" id="KW-1185">Reference proteome</keyword>
<protein>
    <submittedName>
        <fullName evidence="9">Gliding-associated putative ABC transporter substrate-binding component GldG</fullName>
    </submittedName>
</protein>
<feature type="domain" description="ABC-type uncharacterised transport system" evidence="7">
    <location>
        <begin position="429"/>
        <end position="734"/>
    </location>
</feature>
<keyword evidence="2" id="KW-1003">Cell membrane</keyword>
<sequence>MLAIFKREVSSFFASPIGYLIIGLFLLLSGLFLWVFKGSFNIFDNGFADLSSFFLLAPWVFLFLIPAITMKGFSEEKKLGTLELLLIKPISIGQVVLGKFWGALILSVIAVVPTIIYVFAISALGTTEGNYDAGIVAGSYFGLFFLMAAYTAIGLFASSLSDNQIVAFIVGIVLSFFVFYGFEALATLTTDGNLQENIKALGAKAHFESIARGIIDTRDIIYFLTLALFFLYLSQEVIKHGLKPKHIGLALLKGLPLLLAINMLGSLTHKRFDLTEDQRYTLSEPAIAVANKFDAPVIVDILLDGNIPAEFARLRTETVLLLEQFADKNQNIKYTLVDPLEDISMQEETLKELQRIGLTPASVTIEEDGKVSQELVFPWAMANYNNQTVKVPLLKNKLGSSSEERINNSVQQLEYAFADAFAKLGIEQKKKVAVIKGNGELGDPYIADFLTTIRDYYNIGAITLDSVSSNPQNVFDQLKNYDLALIAKPTEPFSDEEKYVMDQFVVNGGKTMWLIDQVAIELDSLFNEQGSNVALLRDLKLNDFFFRYGVRVNPELVNDMYNTPIVLATGEGNDSQYNPLPWVYHPMVFSRNDHPINKNIEALRLQFANTLDTLSNNNKKTILLRSSPLSRAEGVPKPISLDIINRPPDRTQYEGKGNLPLAVLIEGKFNSAFTNRIKPIALEGAQEKGGENKMLVVADGDIIKNQLRNGRPLELGYDKWTNSSYGNKEFLLNSLNYLLDDSGLINIRNKEVSIPLLDPQKVVAQKNKWQLIAIGLPLLATLLFGWLFTFTRKRKYSA</sequence>
<feature type="transmembrane region" description="Helical" evidence="6">
    <location>
        <begin position="165"/>
        <end position="182"/>
    </location>
</feature>
<dbReference type="PATRIC" id="fig|516051.4.peg.2614"/>
<proteinExistence type="predicted"/>
<feature type="transmembrane region" description="Helical" evidence="6">
    <location>
        <begin position="250"/>
        <end position="269"/>
    </location>
</feature>
<dbReference type="InterPro" id="IPR019196">
    <property type="entry name" value="ABC_transp_unknown"/>
</dbReference>
<organism evidence="9 10">
    <name type="scientific">Flagellimonas lutaonensis</name>
    <dbReference type="NCBI Taxonomy" id="516051"/>
    <lineage>
        <taxon>Bacteria</taxon>
        <taxon>Pseudomonadati</taxon>
        <taxon>Bacteroidota</taxon>
        <taxon>Flavobacteriia</taxon>
        <taxon>Flavobacteriales</taxon>
        <taxon>Flavobacteriaceae</taxon>
        <taxon>Flagellimonas</taxon>
    </lineage>
</organism>
<feature type="domain" description="DUF7088" evidence="8">
    <location>
        <begin position="276"/>
        <end position="382"/>
    </location>
</feature>
<dbReference type="EMBL" id="CP011071">
    <property type="protein sequence ID" value="AKA36114.1"/>
    <property type="molecule type" value="Genomic_DNA"/>
</dbReference>
<dbReference type="Pfam" id="PF12679">
    <property type="entry name" value="ABC2_membrane_2"/>
    <property type="match status" value="1"/>
</dbReference>